<comment type="caution">
    <text evidence="1">The sequence shown here is derived from an EMBL/GenBank/DDBJ whole genome shotgun (WGS) entry which is preliminary data.</text>
</comment>
<proteinExistence type="predicted"/>
<evidence type="ECO:0000313" key="2">
    <source>
        <dbReference type="Proteomes" id="UP000215199"/>
    </source>
</evidence>
<keyword evidence="2" id="KW-1185">Reference proteome</keyword>
<dbReference type="RefSeq" id="WP_093954497.1">
    <property type="nucleotide sequence ID" value="NZ_NMUL01000094.1"/>
</dbReference>
<protein>
    <submittedName>
        <fullName evidence="1">Uncharacterized protein</fullName>
    </submittedName>
</protein>
<dbReference type="EMBL" id="NMUL01000094">
    <property type="protein sequence ID" value="OXM59142.1"/>
    <property type="molecule type" value="Genomic_DNA"/>
</dbReference>
<dbReference type="AlphaFoldDB" id="A0A229SJQ9"/>
<sequence>MQNQGGVAADAAITDNERRIRWRFNCDWNGTSGYDHPLSFLAMYVLEAEIDRALKGSAPEEIMLIEGSSAAELRVTIAGRDETTGLGFDAVFSPYNGLSPLYTKQQIGTECLFDIGVDTPLGTVWYPQFVGNITTIDIDRSTGEVHIAALDRVEKLRRPVVLAPWAVSDYWNNLGRITAQQADTACFIETCLQQCDTSATRYRPTTRAELDVPDGSLDGVGVFVPANGGINPTVGWLDNAPSITYPLDGVPMYQASAQPHPASPDQSIKAMAFAAMGTNGDGDFTKYWVANRDLTRAEGSHFLGLVLSTALGFPNSTYYVTAPETVLYEYRAGGNYVFRIHLEANQVWLEVYNENTARFSTTARVTIPSGQESVEVYATVMISQGDGIKAYIRAGVNNSGYTTIGPNFDPNTYPFDPLQGLLLVRHRVAMFDIAYAYRNLYQATLAPETNLWRQARYAAVLDRGANTLSFNPGVNGTDAWDVITKLAAAEFGSVFWDENGVFRFWNYATVRAKQDRIVRTVSLDTLRGLEITNSLDSVRNIYSVSASKRTASAGRIYEAQSVDQFIIPGSTQRDFILYVDDVQFAEPRRLPRHTTIPLGTPTGNQFLQWSDQWSHHGYVMQLLYPEGWHEPNFVNVELDVYAFFNNDGMLVLRINNPWAETARLAVGNGDGSAVQNDNRPTLRIDGTQIIKGSDQTFRTADAGSVAKYGPRNYEATGEWYQQSYNDNGLLTVLLPRTAKPIPTTQQVSMPGDPRLQLADTLALDDPDGVGSALRLQIFGINRKLTRDSGLVDTLSVELIRPPGLGIWDSAPYGRWDQSLIWN</sequence>
<accession>A0A229SJQ9</accession>
<evidence type="ECO:0000313" key="1">
    <source>
        <dbReference type="EMBL" id="OXM59142.1"/>
    </source>
</evidence>
<name>A0A229SJQ9_9PSEU</name>
<reference evidence="2" key="1">
    <citation type="submission" date="2017-07" db="EMBL/GenBank/DDBJ databases">
        <title>Comparative genome mining reveals phylogenetic distribution patterns of secondary metabolites in Amycolatopsis.</title>
        <authorList>
            <person name="Adamek M."/>
            <person name="Alanjary M."/>
            <person name="Sales-Ortells H."/>
            <person name="Goodfellow M."/>
            <person name="Bull A.T."/>
            <person name="Kalinowski J."/>
            <person name="Ziemert N."/>
        </authorList>
    </citation>
    <scope>NUCLEOTIDE SEQUENCE [LARGE SCALE GENOMIC DNA]</scope>
    <source>
        <strain evidence="2">H5</strain>
    </source>
</reference>
<gene>
    <name evidence="1" type="ORF">CF165_49230</name>
</gene>
<organism evidence="1 2">
    <name type="scientific">Amycolatopsis vastitatis</name>
    <dbReference type="NCBI Taxonomy" id="1905142"/>
    <lineage>
        <taxon>Bacteria</taxon>
        <taxon>Bacillati</taxon>
        <taxon>Actinomycetota</taxon>
        <taxon>Actinomycetes</taxon>
        <taxon>Pseudonocardiales</taxon>
        <taxon>Pseudonocardiaceae</taxon>
        <taxon>Amycolatopsis</taxon>
    </lineage>
</organism>
<dbReference type="OrthoDB" id="3894953at2"/>
<dbReference type="Proteomes" id="UP000215199">
    <property type="component" value="Unassembled WGS sequence"/>
</dbReference>